<organism evidence="2 3">
    <name type="scientific">Nonomuraea insulae</name>
    <dbReference type="NCBI Taxonomy" id="1616787"/>
    <lineage>
        <taxon>Bacteria</taxon>
        <taxon>Bacillati</taxon>
        <taxon>Actinomycetota</taxon>
        <taxon>Actinomycetes</taxon>
        <taxon>Streptosporangiales</taxon>
        <taxon>Streptosporangiaceae</taxon>
        <taxon>Nonomuraea</taxon>
    </lineage>
</organism>
<sequence>MKRPPPTLLPLLRSAFQGELLAWLFLHPGGEYAQVDLARRFGVSPSAVTREVDRLAAAGLLVTRKFGNMRMIRADTDVVVARPLTELLALTYGPVAVLGEQLAGVGGVEEAFIYGSWAARYSGEAGRVPNDVDVLVVGAADEDDLYEAARAAERQLGREVNIRRLSRGEWESPEGDPFLETVKARPLVRVEIDKDEGQ</sequence>
<accession>A0ABW1DE97</accession>
<dbReference type="InterPro" id="IPR036390">
    <property type="entry name" value="WH_DNA-bd_sf"/>
</dbReference>
<dbReference type="InterPro" id="IPR036388">
    <property type="entry name" value="WH-like_DNA-bd_sf"/>
</dbReference>
<comment type="caution">
    <text evidence="2">The sequence shown here is derived from an EMBL/GenBank/DDBJ whole genome shotgun (WGS) entry which is preliminary data.</text>
</comment>
<dbReference type="InterPro" id="IPR011991">
    <property type="entry name" value="ArsR-like_HTH"/>
</dbReference>
<dbReference type="CDD" id="cd00090">
    <property type="entry name" value="HTH_ARSR"/>
    <property type="match status" value="1"/>
</dbReference>
<keyword evidence="3" id="KW-1185">Reference proteome</keyword>
<gene>
    <name evidence="2" type="ORF">ACFPZ3_68215</name>
</gene>
<dbReference type="Pfam" id="PF12802">
    <property type="entry name" value="MarR_2"/>
    <property type="match status" value="1"/>
</dbReference>
<reference evidence="3" key="1">
    <citation type="journal article" date="2019" name="Int. J. Syst. Evol. Microbiol.">
        <title>The Global Catalogue of Microorganisms (GCM) 10K type strain sequencing project: providing services to taxonomists for standard genome sequencing and annotation.</title>
        <authorList>
            <consortium name="The Broad Institute Genomics Platform"/>
            <consortium name="The Broad Institute Genome Sequencing Center for Infectious Disease"/>
            <person name="Wu L."/>
            <person name="Ma J."/>
        </authorList>
    </citation>
    <scope>NUCLEOTIDE SEQUENCE [LARGE SCALE GENOMIC DNA]</scope>
    <source>
        <strain evidence="3">CCUG 53903</strain>
    </source>
</reference>
<evidence type="ECO:0000259" key="1">
    <source>
        <dbReference type="Pfam" id="PF12802"/>
    </source>
</evidence>
<evidence type="ECO:0000313" key="3">
    <source>
        <dbReference type="Proteomes" id="UP001596058"/>
    </source>
</evidence>
<proteinExistence type="predicted"/>
<dbReference type="RefSeq" id="WP_379525007.1">
    <property type="nucleotide sequence ID" value="NZ_JBHSPA010000135.1"/>
</dbReference>
<dbReference type="Proteomes" id="UP001596058">
    <property type="component" value="Unassembled WGS sequence"/>
</dbReference>
<dbReference type="EMBL" id="JBHSPA010000135">
    <property type="protein sequence ID" value="MFC5835590.1"/>
    <property type="molecule type" value="Genomic_DNA"/>
</dbReference>
<evidence type="ECO:0000313" key="2">
    <source>
        <dbReference type="EMBL" id="MFC5835590.1"/>
    </source>
</evidence>
<feature type="domain" description="HTH marR-type" evidence="1">
    <location>
        <begin position="26"/>
        <end position="64"/>
    </location>
</feature>
<dbReference type="InterPro" id="IPR000835">
    <property type="entry name" value="HTH_MarR-typ"/>
</dbReference>
<dbReference type="Gene3D" id="1.10.10.10">
    <property type="entry name" value="Winged helix-like DNA-binding domain superfamily/Winged helix DNA-binding domain"/>
    <property type="match status" value="1"/>
</dbReference>
<protein>
    <submittedName>
        <fullName evidence="2">MarR family transcriptional regulator</fullName>
    </submittedName>
</protein>
<dbReference type="CDD" id="cd05403">
    <property type="entry name" value="NT_KNTase_like"/>
    <property type="match status" value="1"/>
</dbReference>
<dbReference type="SUPFAM" id="SSF46785">
    <property type="entry name" value="Winged helix' DNA-binding domain"/>
    <property type="match status" value="1"/>
</dbReference>
<name>A0ABW1DE97_9ACTN</name>